<evidence type="ECO:0000256" key="1">
    <source>
        <dbReference type="SAM" id="MobiDB-lite"/>
    </source>
</evidence>
<dbReference type="Pfam" id="PF11316">
    <property type="entry name" value="Rhamno_transf"/>
    <property type="match status" value="1"/>
</dbReference>
<dbReference type="SUPFAM" id="SSF53448">
    <property type="entry name" value="Nucleotide-diphospho-sugar transferases"/>
    <property type="match status" value="1"/>
</dbReference>
<keyword evidence="3" id="KW-1185">Reference proteome</keyword>
<sequence length="320" mass="36410">MVESGTREVHVGRDDSFDHLVITRFSVKMDDIDGPADRERWLHERMELLRKYPLPSLQRQTSMNYTWVLLLDEDNPDWCRKELAELEGQNDFLRVHYISAPFTPEVCSAVVAHYSKGNALITTRLDSDDALAENYIDEVQARFDSQELCVVNFLHGIQVSDGKVYRRDYPLNPFVSLYEMNFAGLPPKTVFMDQHPRLGAHAQVVDVETSEAMWMQVVHGGNVANRVVGWRLGAGAMLPQFPPFYTSDSGLVGIVRDRLAYLAARGGRGVRRAANLVSSWPQIRKYRRDRRCGRYYPSKRSSNSGGCRAAHQTGSSQMRL</sequence>
<dbReference type="InterPro" id="IPR029044">
    <property type="entry name" value="Nucleotide-diphossugar_trans"/>
</dbReference>
<protein>
    <submittedName>
        <fullName evidence="2">Glycosyltransferase</fullName>
    </submittedName>
</protein>
<dbReference type="InterPro" id="IPR021466">
    <property type="entry name" value="Put_rhamnosyl_transferase"/>
</dbReference>
<organism evidence="2 3">
    <name type="scientific">Demequina litoralis</name>
    <dbReference type="NCBI Taxonomy" id="3051660"/>
    <lineage>
        <taxon>Bacteria</taxon>
        <taxon>Bacillati</taxon>
        <taxon>Actinomycetota</taxon>
        <taxon>Actinomycetes</taxon>
        <taxon>Micrococcales</taxon>
        <taxon>Demequinaceae</taxon>
        <taxon>Demequina</taxon>
    </lineage>
</organism>
<accession>A0ABT8G8F6</accession>
<evidence type="ECO:0000313" key="3">
    <source>
        <dbReference type="Proteomes" id="UP001172728"/>
    </source>
</evidence>
<evidence type="ECO:0000313" key="2">
    <source>
        <dbReference type="EMBL" id="MDN4475420.1"/>
    </source>
</evidence>
<dbReference type="RefSeq" id="WP_301132131.1">
    <property type="nucleotide sequence ID" value="NZ_JAUHPW010000004.1"/>
</dbReference>
<name>A0ABT8G8F6_9MICO</name>
<reference evidence="2" key="1">
    <citation type="submission" date="2023-06" db="EMBL/GenBank/DDBJ databases">
        <title>Sysu t00192.</title>
        <authorList>
            <person name="Gao L."/>
            <person name="Fang B.-Z."/>
            <person name="Li W.-J."/>
        </authorList>
    </citation>
    <scope>NUCLEOTIDE SEQUENCE</scope>
    <source>
        <strain evidence="2">SYSU T00192</strain>
    </source>
</reference>
<gene>
    <name evidence="2" type="ORF">QQX09_06080</name>
</gene>
<dbReference type="Proteomes" id="UP001172728">
    <property type="component" value="Unassembled WGS sequence"/>
</dbReference>
<feature type="region of interest" description="Disordered" evidence="1">
    <location>
        <begin position="294"/>
        <end position="320"/>
    </location>
</feature>
<dbReference type="EMBL" id="JAUHPW010000004">
    <property type="protein sequence ID" value="MDN4475420.1"/>
    <property type="molecule type" value="Genomic_DNA"/>
</dbReference>
<comment type="caution">
    <text evidence="2">The sequence shown here is derived from an EMBL/GenBank/DDBJ whole genome shotgun (WGS) entry which is preliminary data.</text>
</comment>
<proteinExistence type="predicted"/>